<dbReference type="InterPro" id="IPR058087">
    <property type="entry name" value="XAC2610_dom"/>
</dbReference>
<proteinExistence type="predicted"/>
<sequence>MPRCLLLLLFLLGGFTARAQQEFTIDDFSSDYVARIHVDTLFRGWVGVYDQKTKRQLVRVASADLSEGLDGNLLGSSGARLPYAEQHVLISGDFNFDGRPDLAIQEGRNSCHLNPSFKVYLATPAGFAHSEEFSYLAQAYCGMFGVDAERQRLSVQQMGHWGQESVEFSVRDNKPFRISSSREDQSQYPFVRYSQEEWNGSRLVSRAWRELELGPGEAICAFPLVESGKRVVLFVLDSRVLCYALLRRDDSVEFNYPTLLAEEAPPFTLHQTGSGLSLRFQNGAARYEIRETPAGQLTVTARFGAKTRQLTGAATRKTGSLRPLLTMQLDNLTLPPPQ</sequence>
<evidence type="ECO:0000313" key="3">
    <source>
        <dbReference type="Proteomes" id="UP000282184"/>
    </source>
</evidence>
<evidence type="ECO:0000256" key="1">
    <source>
        <dbReference type="SAM" id="SignalP"/>
    </source>
</evidence>
<feature type="signal peptide" evidence="1">
    <location>
        <begin position="1"/>
        <end position="19"/>
    </location>
</feature>
<evidence type="ECO:0008006" key="4">
    <source>
        <dbReference type="Google" id="ProtNLM"/>
    </source>
</evidence>
<dbReference type="RefSeq" id="WP_126695940.1">
    <property type="nucleotide sequence ID" value="NZ_RXOF01000020.1"/>
</dbReference>
<dbReference type="EMBL" id="RXOF01000020">
    <property type="protein sequence ID" value="RTQ45388.1"/>
    <property type="molecule type" value="Genomic_DNA"/>
</dbReference>
<name>A0A3S0J5X4_9BACT</name>
<feature type="chain" id="PRO_5018612850" description="VCBS repeat-containing protein" evidence="1">
    <location>
        <begin position="20"/>
        <end position="338"/>
    </location>
</feature>
<protein>
    <recommendedName>
        <fullName evidence="4">VCBS repeat-containing protein</fullName>
    </recommendedName>
</protein>
<comment type="caution">
    <text evidence="2">The sequence shown here is derived from an EMBL/GenBank/DDBJ whole genome shotgun (WGS) entry which is preliminary data.</text>
</comment>
<dbReference type="NCBIfam" id="NF047539">
    <property type="entry name" value="XAC2610_fam"/>
    <property type="match status" value="1"/>
</dbReference>
<organism evidence="2 3">
    <name type="scientific">Hymenobacter gummosus</name>
    <dbReference type="NCBI Taxonomy" id="1776032"/>
    <lineage>
        <taxon>Bacteria</taxon>
        <taxon>Pseudomonadati</taxon>
        <taxon>Bacteroidota</taxon>
        <taxon>Cytophagia</taxon>
        <taxon>Cytophagales</taxon>
        <taxon>Hymenobacteraceae</taxon>
        <taxon>Hymenobacter</taxon>
    </lineage>
</organism>
<keyword evidence="3" id="KW-1185">Reference proteome</keyword>
<dbReference type="AlphaFoldDB" id="A0A3S0J5X4"/>
<reference evidence="2 3" key="1">
    <citation type="submission" date="2018-12" db="EMBL/GenBank/DDBJ databases">
        <title>Hymenobacter gummosus sp. nov., isolated from a spring.</title>
        <authorList>
            <person name="Nie L."/>
        </authorList>
    </citation>
    <scope>NUCLEOTIDE SEQUENCE [LARGE SCALE GENOMIC DNA]</scope>
    <source>
        <strain evidence="2 3">KCTC 52166</strain>
    </source>
</reference>
<accession>A0A3S0J5X4</accession>
<evidence type="ECO:0000313" key="2">
    <source>
        <dbReference type="EMBL" id="RTQ45388.1"/>
    </source>
</evidence>
<gene>
    <name evidence="2" type="ORF">EJV47_24930</name>
</gene>
<keyword evidence="1" id="KW-0732">Signal</keyword>
<dbReference type="Proteomes" id="UP000282184">
    <property type="component" value="Unassembled WGS sequence"/>
</dbReference>
<dbReference type="OrthoDB" id="5993839at2"/>